<name>A0ABT3TMP8_9GAMM</name>
<evidence type="ECO:0008006" key="5">
    <source>
        <dbReference type="Google" id="ProtNLM"/>
    </source>
</evidence>
<evidence type="ECO:0000256" key="1">
    <source>
        <dbReference type="SAM" id="MobiDB-lite"/>
    </source>
</evidence>
<gene>
    <name evidence="3" type="ORF">EYC98_17445</name>
</gene>
<feature type="transmembrane region" description="Helical" evidence="2">
    <location>
        <begin position="47"/>
        <end position="65"/>
    </location>
</feature>
<keyword evidence="4" id="KW-1185">Reference proteome</keyword>
<keyword evidence="2" id="KW-1133">Transmembrane helix</keyword>
<dbReference type="InterPro" id="IPR011990">
    <property type="entry name" value="TPR-like_helical_dom_sf"/>
</dbReference>
<keyword evidence="2" id="KW-0812">Transmembrane</keyword>
<organism evidence="3 4">
    <name type="scientific">Candidatus Litorirhabdus singularis</name>
    <dbReference type="NCBI Taxonomy" id="2518993"/>
    <lineage>
        <taxon>Bacteria</taxon>
        <taxon>Pseudomonadati</taxon>
        <taxon>Pseudomonadota</taxon>
        <taxon>Gammaproteobacteria</taxon>
        <taxon>Cellvibrionales</taxon>
        <taxon>Halieaceae</taxon>
        <taxon>Candidatus Litorirhabdus</taxon>
    </lineage>
</organism>
<dbReference type="RefSeq" id="WP_279246682.1">
    <property type="nucleotide sequence ID" value="NZ_SHNN01000004.1"/>
</dbReference>
<evidence type="ECO:0000313" key="3">
    <source>
        <dbReference type="EMBL" id="MCX2982649.1"/>
    </source>
</evidence>
<dbReference type="SUPFAM" id="SSF48452">
    <property type="entry name" value="TPR-like"/>
    <property type="match status" value="1"/>
</dbReference>
<reference evidence="3" key="1">
    <citation type="submission" date="2019-02" db="EMBL/GenBank/DDBJ databases">
        <authorList>
            <person name="Li S.-H."/>
        </authorList>
    </citation>
    <scope>NUCLEOTIDE SEQUENCE</scope>
    <source>
        <strain evidence="3">IMCC14734</strain>
    </source>
</reference>
<accession>A0ABT3TMP8</accession>
<dbReference type="Proteomes" id="UP001143362">
    <property type="component" value="Unassembled WGS sequence"/>
</dbReference>
<dbReference type="Gene3D" id="1.25.40.10">
    <property type="entry name" value="Tetratricopeptide repeat domain"/>
    <property type="match status" value="1"/>
</dbReference>
<comment type="caution">
    <text evidence="3">The sequence shown here is derived from an EMBL/GenBank/DDBJ whole genome shotgun (WGS) entry which is preliminary data.</text>
</comment>
<sequence>MTEHNQKLKPSAFDPGGNTLAPGAPDRAAQAEAGTAAPAGTASQRPLIAALVALGVILAAVFFWLPTWVEAPSAELATTNAKSPIVDTQTQTRAKAQEQASPWSDAQLAQQRKEAQAVLELLLEQQFALQEMSVEQWATEAFAAATDLATSGDQLYRQQQFEDARETYGEGLQAMTALVEAAPGVFETQLQLALDALDANQAQAATEAIAIALLISPDSVSALRAQARAMTLPQVLTLIKQAQQLQLDNQLEPALENTQQALELDAEHELAKNLQAQLRQEIARRDFNRAMTAGYQAMDREDYDTAEARFLAAQKLLPAAAETEAALTQARSARTLQRIQSLRGKAELAQRNEDWGPALSSFEAILRIDSTVQFAREGADLSRERQSIDKLLQQTLDKPERLADQRIYAETRQLLDYANNLSPAGPRLRRQLGALDTIMEQALVPIPVLLESDEETDVTVYRVAHLGTFRRQQLELKPGTYTAVGVRRGFRDVRQEFTLSHDQSAPVITIACTDPI</sequence>
<evidence type="ECO:0000313" key="4">
    <source>
        <dbReference type="Proteomes" id="UP001143362"/>
    </source>
</evidence>
<evidence type="ECO:0000256" key="2">
    <source>
        <dbReference type="SAM" id="Phobius"/>
    </source>
</evidence>
<feature type="compositionally biased region" description="Low complexity" evidence="1">
    <location>
        <begin position="28"/>
        <end position="40"/>
    </location>
</feature>
<proteinExistence type="predicted"/>
<dbReference type="PROSITE" id="PS50096">
    <property type="entry name" value="IQ"/>
    <property type="match status" value="1"/>
</dbReference>
<keyword evidence="2" id="KW-0472">Membrane</keyword>
<dbReference type="EMBL" id="SHNN01000004">
    <property type="protein sequence ID" value="MCX2982649.1"/>
    <property type="molecule type" value="Genomic_DNA"/>
</dbReference>
<protein>
    <recommendedName>
        <fullName evidence="5">Tetratricopeptide repeat protein</fullName>
    </recommendedName>
</protein>
<feature type="region of interest" description="Disordered" evidence="1">
    <location>
        <begin position="1"/>
        <end position="40"/>
    </location>
</feature>